<evidence type="ECO:0008006" key="4">
    <source>
        <dbReference type="Google" id="ProtNLM"/>
    </source>
</evidence>
<dbReference type="Gene3D" id="2.130.10.10">
    <property type="entry name" value="YVTN repeat-like/Quinoprotein amine dehydrogenase"/>
    <property type="match status" value="1"/>
</dbReference>
<dbReference type="EMBL" id="MFEK01000004">
    <property type="protein sequence ID" value="OGE79373.1"/>
    <property type="molecule type" value="Genomic_DNA"/>
</dbReference>
<dbReference type="PANTHER" id="PTHR47197">
    <property type="entry name" value="PROTEIN NIRF"/>
    <property type="match status" value="1"/>
</dbReference>
<name>A0A1F5NP76_9BACT</name>
<sequence length="492" mass="51743">MRLIPKNLPPTSYKLQAAFSMIEVILASSIFAMIVVSFVGVFLYGQESTTLAGKRSSAVFLAEEGLEALKNIRDAGFANLTDGTFGLAISGGQWILSGVSDVNGIFTRQIMISTIDAKRKLVTSRVDWQQNLQRTGTISLASRLTNWIATAMGNWALPSLEAIFNFTAGNSGNATANSNAIAFANNLVYLGRANSGGREFFIFDVSNPAVPVLLGQRDLNGTPNDIVISGNYAYVASTDNSEELQIIDISDPATIDQAGKLTSVNLTAANSGNATVNAIALAISGNYLLMIRAGGDEFLIFDLTNPSTPGNPVGRTPSLTGTVSDLATAGDYAYVASTDNAAELQIVDITTKTAPARIQVFNLNSGNANADGLSLDVGNNHVFLGRAASAAPEFYTINVANPLTPALADTLELGANALAISLEPNSGYVFLATADTANDFKVIDVSNPAAISLLGQLNLANGPVDVIYDLTLDRAFLASTADTEELQIVRPQ</sequence>
<comment type="caution">
    <text evidence="2">The sequence shown here is derived from an EMBL/GenBank/DDBJ whole genome shotgun (WGS) entry which is preliminary data.</text>
</comment>
<dbReference type="InterPro" id="IPR051200">
    <property type="entry name" value="Host-pathogen_enzymatic-act"/>
</dbReference>
<dbReference type="AlphaFoldDB" id="A0A1F5NP76"/>
<evidence type="ECO:0000313" key="3">
    <source>
        <dbReference type="Proteomes" id="UP000176864"/>
    </source>
</evidence>
<protein>
    <recommendedName>
        <fullName evidence="4">LVIVD repeat protein</fullName>
    </recommendedName>
</protein>
<evidence type="ECO:0000313" key="2">
    <source>
        <dbReference type="EMBL" id="OGE79373.1"/>
    </source>
</evidence>
<dbReference type="InterPro" id="IPR015943">
    <property type="entry name" value="WD40/YVTN_repeat-like_dom_sf"/>
</dbReference>
<dbReference type="SUPFAM" id="SSF69322">
    <property type="entry name" value="Tricorn protease domain 2"/>
    <property type="match status" value="1"/>
</dbReference>
<keyword evidence="1" id="KW-0812">Transmembrane</keyword>
<dbReference type="InterPro" id="IPR013211">
    <property type="entry name" value="LVIVD"/>
</dbReference>
<proteinExistence type="predicted"/>
<accession>A0A1F5NP76</accession>
<dbReference type="Pfam" id="PF08309">
    <property type="entry name" value="LVIVD"/>
    <property type="match status" value="5"/>
</dbReference>
<dbReference type="Proteomes" id="UP000176864">
    <property type="component" value="Unassembled WGS sequence"/>
</dbReference>
<feature type="transmembrane region" description="Helical" evidence="1">
    <location>
        <begin position="21"/>
        <end position="45"/>
    </location>
</feature>
<dbReference type="PANTHER" id="PTHR47197:SF3">
    <property type="entry name" value="DIHYDRO-HEME D1 DEHYDROGENASE"/>
    <property type="match status" value="1"/>
</dbReference>
<reference evidence="2 3" key="1">
    <citation type="journal article" date="2016" name="Nat. Commun.">
        <title>Thousands of microbial genomes shed light on interconnected biogeochemical processes in an aquifer system.</title>
        <authorList>
            <person name="Anantharaman K."/>
            <person name="Brown C.T."/>
            <person name="Hug L.A."/>
            <person name="Sharon I."/>
            <person name="Castelle C.J."/>
            <person name="Probst A.J."/>
            <person name="Thomas B.C."/>
            <person name="Singh A."/>
            <person name="Wilkins M.J."/>
            <person name="Karaoz U."/>
            <person name="Brodie E.L."/>
            <person name="Williams K.H."/>
            <person name="Hubbard S.S."/>
            <person name="Banfield J.F."/>
        </authorList>
    </citation>
    <scope>NUCLEOTIDE SEQUENCE [LARGE SCALE GENOMIC DNA]</scope>
</reference>
<evidence type="ECO:0000256" key="1">
    <source>
        <dbReference type="SAM" id="Phobius"/>
    </source>
</evidence>
<dbReference type="STRING" id="1817824.A2751_05480"/>
<keyword evidence="1" id="KW-0472">Membrane</keyword>
<gene>
    <name evidence="2" type="ORF">A2751_05480</name>
</gene>
<organism evidence="2 3">
    <name type="scientific">Candidatus Doudnabacteria bacterium RIFCSPHIGHO2_01_FULL_46_14</name>
    <dbReference type="NCBI Taxonomy" id="1817824"/>
    <lineage>
        <taxon>Bacteria</taxon>
        <taxon>Candidatus Doudnaibacteriota</taxon>
    </lineage>
</organism>
<keyword evidence="1" id="KW-1133">Transmembrane helix</keyword>